<name>A0A976MA72_THEOR</name>
<accession>A0A976MA72</accession>
<protein>
    <submittedName>
        <fullName evidence="1">Uncharacterized protein</fullName>
    </submittedName>
</protein>
<proteinExistence type="predicted"/>
<organism evidence="1 2">
    <name type="scientific">Theileria orientalis</name>
    <dbReference type="NCBI Taxonomy" id="68886"/>
    <lineage>
        <taxon>Eukaryota</taxon>
        <taxon>Sar</taxon>
        <taxon>Alveolata</taxon>
        <taxon>Apicomplexa</taxon>
        <taxon>Aconoidasida</taxon>
        <taxon>Piroplasmida</taxon>
        <taxon>Theileriidae</taxon>
        <taxon>Theileria</taxon>
    </lineage>
</organism>
<gene>
    <name evidence="1" type="ORF">MACK_000586</name>
</gene>
<reference evidence="1" key="1">
    <citation type="submission" date="2022-07" db="EMBL/GenBank/DDBJ databases">
        <title>Evaluation of T. orientalis genome assembly methods using nanopore sequencing and analysis of variation between genomes.</title>
        <authorList>
            <person name="Yam J."/>
            <person name="Micallef M.L."/>
            <person name="Liu M."/>
            <person name="Djordjevic S.P."/>
            <person name="Bogema D.R."/>
            <person name="Jenkins C."/>
        </authorList>
    </citation>
    <scope>NUCLEOTIDE SEQUENCE</scope>
    <source>
        <strain evidence="1">Goon Nure</strain>
    </source>
</reference>
<dbReference type="AlphaFoldDB" id="A0A976MA72"/>
<evidence type="ECO:0000313" key="1">
    <source>
        <dbReference type="EMBL" id="UKK00513.2"/>
    </source>
</evidence>
<evidence type="ECO:0000313" key="2">
    <source>
        <dbReference type="Proteomes" id="UP000244811"/>
    </source>
</evidence>
<dbReference type="EMBL" id="CP056069">
    <property type="protein sequence ID" value="UKK00513.2"/>
    <property type="molecule type" value="Genomic_DNA"/>
</dbReference>
<dbReference type="Proteomes" id="UP000244811">
    <property type="component" value="Chromosome 1"/>
</dbReference>
<sequence>MEDDLFRDNSHTVLTCNDKNYLNSIISGDLNETVSYFNDSSEEETELYINTLLNRLTALDKDIWYSVEVIQSNACGSLNDLCDILNSLPERDVEFKKLADPLKRVENLTVSIERKYDKTYKLRQLKNLKELLTSNQRVLSLIYNWDDNIKSVQTLISSYLSHKDSFNLSNKDSFISPRADARMKRYLILGSDGFGMDELDKLKQILSQLKSDYDTCLNNMVNTNIPQTLGIIMDKYYIILEDLTVDVVHFVLLSYNFYNVVKLDLGHPEDSVDYGYGGKVKEFNTDLALEQIKLDKVSEDKVKRELDRYVKYYIFENGNGNMNIMNRHLKNKLEDMFMNQLRLLCTEEGLDLFALNKEELDLLNHLDDLKTILNSFLKYLFLVFTAFKGSFYFMAGLYIKYNQGLADGFDSEEYSKLKRERSFGKDGSEVSIEEQVEESFRKLIMNILSACILNSNVFYLVSTLKDDEQLYRCLTVIFTAFEDIFIKFNQYLKVLNIDSHLEYMNFIPFDILDKYINIVHSVSEVSVTKYQQNYSELSECVNGFKHLLNQLNKLQMENEVNVGSIVTGAAGSTIATTNCDNDERHPRTVLNWLHTYCVLNSAKVELDSICDQVVKYVTSYFSAINPKVQTNPINTTFEVKCRNFMLELVELQKGMVSTVESLLMNSNKCLLNKIDKNIHNCLKEKHDWKLSAKILDSFGEVIFGHKESMELVKEFEMNSLLYSVSQNIAKFISRNASYLIQHYYQPIMSDTVPSVSGYAVAQTDNENVNMYVELIGEYYINLISSYYEHSETFTVLQRSMELFIDSEFESLANLKPKVPPSSYRSNVEYLVKIAKLLKINTADSLSMLI</sequence>